<dbReference type="AlphaFoldDB" id="A0A8X6UTW5"/>
<keyword evidence="2" id="KW-1185">Reference proteome</keyword>
<dbReference type="OrthoDB" id="6415733at2759"/>
<accession>A0A8X6UTW5</accession>
<organism evidence="1 2">
    <name type="scientific">Nephila pilipes</name>
    <name type="common">Giant wood spider</name>
    <name type="synonym">Nephila maculata</name>
    <dbReference type="NCBI Taxonomy" id="299642"/>
    <lineage>
        <taxon>Eukaryota</taxon>
        <taxon>Metazoa</taxon>
        <taxon>Ecdysozoa</taxon>
        <taxon>Arthropoda</taxon>
        <taxon>Chelicerata</taxon>
        <taxon>Arachnida</taxon>
        <taxon>Araneae</taxon>
        <taxon>Araneomorphae</taxon>
        <taxon>Entelegynae</taxon>
        <taxon>Araneoidea</taxon>
        <taxon>Nephilidae</taxon>
        <taxon>Nephila</taxon>
    </lineage>
</organism>
<gene>
    <name evidence="1" type="primary">AVEN_164007_1</name>
    <name evidence="1" type="ORF">NPIL_190771</name>
</gene>
<proteinExistence type="predicted"/>
<evidence type="ECO:0000313" key="2">
    <source>
        <dbReference type="Proteomes" id="UP000887013"/>
    </source>
</evidence>
<dbReference type="Proteomes" id="UP000887013">
    <property type="component" value="Unassembled WGS sequence"/>
</dbReference>
<dbReference type="EMBL" id="BMAW01132298">
    <property type="protein sequence ID" value="GFU42944.1"/>
    <property type="molecule type" value="Genomic_DNA"/>
</dbReference>
<reference evidence="1" key="1">
    <citation type="submission" date="2020-08" db="EMBL/GenBank/DDBJ databases">
        <title>Multicomponent nature underlies the extraordinary mechanical properties of spider dragline silk.</title>
        <authorList>
            <person name="Kono N."/>
            <person name="Nakamura H."/>
            <person name="Mori M."/>
            <person name="Yoshida Y."/>
            <person name="Ohtoshi R."/>
            <person name="Malay A.D."/>
            <person name="Moran D.A.P."/>
            <person name="Tomita M."/>
            <person name="Numata K."/>
            <person name="Arakawa K."/>
        </authorList>
    </citation>
    <scope>NUCLEOTIDE SEQUENCE</scope>
</reference>
<comment type="caution">
    <text evidence="1">The sequence shown here is derived from an EMBL/GenBank/DDBJ whole genome shotgun (WGS) entry which is preliminary data.</text>
</comment>
<sequence length="108" mass="11982">MASRRAVCSEVWVHNRRIEGSRKASNAQLYSSGVIPSLALTCPSKETWGASGSFHCALGGLSSPPSPTHLKYSFTQDKYISERRPEELSKFIRCISATVEDCYCTHVR</sequence>
<evidence type="ECO:0000313" key="1">
    <source>
        <dbReference type="EMBL" id="GFU42944.1"/>
    </source>
</evidence>
<protein>
    <submittedName>
        <fullName evidence="1">Uncharacterized protein</fullName>
    </submittedName>
</protein>
<name>A0A8X6UTW5_NEPPI</name>